<dbReference type="Pfam" id="PF06985">
    <property type="entry name" value="HET"/>
    <property type="match status" value="1"/>
</dbReference>
<protein>
    <submittedName>
        <fullName evidence="2">Heterokaryon incompatibility protein-domain-containing protein</fullName>
    </submittedName>
</protein>
<evidence type="ECO:0000259" key="1">
    <source>
        <dbReference type="Pfam" id="PF06985"/>
    </source>
</evidence>
<keyword evidence="3" id="KW-1185">Reference proteome</keyword>
<dbReference type="Proteomes" id="UP001278500">
    <property type="component" value="Unassembled WGS sequence"/>
</dbReference>
<evidence type="ECO:0000313" key="3">
    <source>
        <dbReference type="Proteomes" id="UP001278500"/>
    </source>
</evidence>
<dbReference type="GeneID" id="87859098"/>
<reference evidence="2" key="1">
    <citation type="journal article" date="2023" name="Mol. Phylogenet. Evol.">
        <title>Genome-scale phylogeny and comparative genomics of the fungal order Sordariales.</title>
        <authorList>
            <person name="Hensen N."/>
            <person name="Bonometti L."/>
            <person name="Westerberg I."/>
            <person name="Brannstrom I.O."/>
            <person name="Guillou S."/>
            <person name="Cros-Aarteil S."/>
            <person name="Calhoun S."/>
            <person name="Haridas S."/>
            <person name="Kuo A."/>
            <person name="Mondo S."/>
            <person name="Pangilinan J."/>
            <person name="Riley R."/>
            <person name="LaButti K."/>
            <person name="Andreopoulos B."/>
            <person name="Lipzen A."/>
            <person name="Chen C."/>
            <person name="Yan M."/>
            <person name="Daum C."/>
            <person name="Ng V."/>
            <person name="Clum A."/>
            <person name="Steindorff A."/>
            <person name="Ohm R.A."/>
            <person name="Martin F."/>
            <person name="Silar P."/>
            <person name="Natvig D.O."/>
            <person name="Lalanne C."/>
            <person name="Gautier V."/>
            <person name="Ament-Velasquez S.L."/>
            <person name="Kruys A."/>
            <person name="Hutchinson M.I."/>
            <person name="Powell A.J."/>
            <person name="Barry K."/>
            <person name="Miller A.N."/>
            <person name="Grigoriev I.V."/>
            <person name="Debuchy R."/>
            <person name="Gladieux P."/>
            <person name="Hiltunen Thoren M."/>
            <person name="Johannesson H."/>
        </authorList>
    </citation>
    <scope>NUCLEOTIDE SEQUENCE</scope>
    <source>
        <strain evidence="2">CBS 560.94</strain>
    </source>
</reference>
<sequence length="726" mass="83091">MEAFFKFASTKREESPPCELCGHPPRFDTAAATLRSSLIAMEANASKCLPCSILSAGVRRYLSRTSSPLTTDVDDMIVLGSLGGSRGSAVEIWLVRTTIKLSFFCSKRSLWMWQNMRFLPLGKEVPGTTCSDESFLWAIQQINHCRDTHQNCNSYSSSATLPKRVVFVGTAAEPTLRLYESQGERDPYICLSYCWGQRDFLRTQVDNFESHKTCIEPDHLPPTLNDAIKYTHRLGVRYIWIDSLCIIQDSLLDWREEAGKMASIFHNSFLVLSATGSTDAYGGLYASFPSDFTTFALRVDTNNNEVFSCEVADVQMTRNATETIYVRRAFPHAHSGDSNKYANDLPLLPTLRRGWIFQERFLSPRVLHFGPQELYFECLEWSSCQCTIDEAGEINPWTWFGDHFRSHGFIHQETPKTYYDPSVWRTMDLEGKIYVWHRLVHDYTKLELTFEKDLFPAISGLAREMGIARAALHADADKAQETGYYAGLWKDSLVRDLCWKVNYDKTTLTSEAKDDERHKTWMDRPREWRAPTWSWGSVNGPVKFLGQRYGMRDFFEPRCEVLHVSCTPAGSDEMGELIAGRLVLRGQLLPARVTHSRDRNLRVGALRFPWEILDLDLGVEDGRFDQHVLVDDGCPDLLRLLDEVEAGGDRPIVYCFFLGRINGQKDPLFLLLKKFKGQSEEEMGQDMYQRFGRLQLTAPPRRLGEISWKDRFGVFAQAKEEVVTII</sequence>
<accession>A0AAE0JG32</accession>
<dbReference type="AlphaFoldDB" id="A0AAE0JG32"/>
<reference evidence="2" key="2">
    <citation type="submission" date="2023-06" db="EMBL/GenBank/DDBJ databases">
        <authorList>
            <consortium name="Lawrence Berkeley National Laboratory"/>
            <person name="Haridas S."/>
            <person name="Hensen N."/>
            <person name="Bonometti L."/>
            <person name="Westerberg I."/>
            <person name="Brannstrom I.O."/>
            <person name="Guillou S."/>
            <person name="Cros-Aarteil S."/>
            <person name="Calhoun S."/>
            <person name="Kuo A."/>
            <person name="Mondo S."/>
            <person name="Pangilinan J."/>
            <person name="Riley R."/>
            <person name="Labutti K."/>
            <person name="Andreopoulos B."/>
            <person name="Lipzen A."/>
            <person name="Chen C."/>
            <person name="Yanf M."/>
            <person name="Daum C."/>
            <person name="Ng V."/>
            <person name="Clum A."/>
            <person name="Steindorff A."/>
            <person name="Ohm R."/>
            <person name="Martin F."/>
            <person name="Silar P."/>
            <person name="Natvig D."/>
            <person name="Lalanne C."/>
            <person name="Gautier V."/>
            <person name="Ament-Velasquez S.L."/>
            <person name="Kruys A."/>
            <person name="Hutchinson M.I."/>
            <person name="Powell A.J."/>
            <person name="Barry K."/>
            <person name="Miller A.N."/>
            <person name="Grigoriev I.V."/>
            <person name="Debuchy R."/>
            <person name="Gladieux P."/>
            <person name="Thoren M.H."/>
            <person name="Johannesson H."/>
        </authorList>
    </citation>
    <scope>NUCLEOTIDE SEQUENCE</scope>
    <source>
        <strain evidence="2">CBS 560.94</strain>
    </source>
</reference>
<comment type="caution">
    <text evidence="2">The sequence shown here is derived from an EMBL/GenBank/DDBJ whole genome shotgun (WGS) entry which is preliminary data.</text>
</comment>
<evidence type="ECO:0000313" key="2">
    <source>
        <dbReference type="EMBL" id="KAK3345691.1"/>
    </source>
</evidence>
<feature type="domain" description="Heterokaryon incompatibility" evidence="1">
    <location>
        <begin position="188"/>
        <end position="359"/>
    </location>
</feature>
<dbReference type="EMBL" id="JAUEPP010000004">
    <property type="protein sequence ID" value="KAK3345691.1"/>
    <property type="molecule type" value="Genomic_DNA"/>
</dbReference>
<dbReference type="InterPro" id="IPR010730">
    <property type="entry name" value="HET"/>
</dbReference>
<dbReference type="RefSeq" id="XP_062682304.1">
    <property type="nucleotide sequence ID" value="XM_062821944.1"/>
</dbReference>
<gene>
    <name evidence="2" type="ORF">B0H65DRAFT_211968</name>
</gene>
<name>A0AAE0JG32_9PEZI</name>
<dbReference type="PANTHER" id="PTHR33112">
    <property type="entry name" value="DOMAIN PROTEIN, PUTATIVE-RELATED"/>
    <property type="match status" value="1"/>
</dbReference>
<proteinExistence type="predicted"/>
<dbReference type="PANTHER" id="PTHR33112:SF13">
    <property type="entry name" value="HETEROKARYON INCOMPATIBILITY DOMAIN-CONTAINING PROTEIN"/>
    <property type="match status" value="1"/>
</dbReference>
<organism evidence="2 3">
    <name type="scientific">Neurospora tetraspora</name>
    <dbReference type="NCBI Taxonomy" id="94610"/>
    <lineage>
        <taxon>Eukaryota</taxon>
        <taxon>Fungi</taxon>
        <taxon>Dikarya</taxon>
        <taxon>Ascomycota</taxon>
        <taxon>Pezizomycotina</taxon>
        <taxon>Sordariomycetes</taxon>
        <taxon>Sordariomycetidae</taxon>
        <taxon>Sordariales</taxon>
        <taxon>Sordariaceae</taxon>
        <taxon>Neurospora</taxon>
    </lineage>
</organism>